<organism evidence="1 2">
    <name type="scientific">Quercus suber</name>
    <name type="common">Cork oak</name>
    <dbReference type="NCBI Taxonomy" id="58331"/>
    <lineage>
        <taxon>Eukaryota</taxon>
        <taxon>Viridiplantae</taxon>
        <taxon>Streptophyta</taxon>
        <taxon>Embryophyta</taxon>
        <taxon>Tracheophyta</taxon>
        <taxon>Spermatophyta</taxon>
        <taxon>Magnoliopsida</taxon>
        <taxon>eudicotyledons</taxon>
        <taxon>Gunneridae</taxon>
        <taxon>Pentapetalae</taxon>
        <taxon>rosids</taxon>
        <taxon>fabids</taxon>
        <taxon>Fagales</taxon>
        <taxon>Fagaceae</taxon>
        <taxon>Quercus</taxon>
    </lineage>
</organism>
<comment type="caution">
    <text evidence="1">The sequence shown here is derived from an EMBL/GenBank/DDBJ whole genome shotgun (WGS) entry which is preliminary data.</text>
</comment>
<sequence length="102" mass="11724">MDNENRATTLSSSSSNSSAFSFISKAIRSPPVEINFMKRLQPKLSEFRQVYSLPDFSKKVLEKWTPRLRLRIDLSAIRNTVVVEVEDEDGVVDFDRVRKSCL</sequence>
<keyword evidence="2" id="KW-1185">Reference proteome</keyword>
<evidence type="ECO:0000313" key="1">
    <source>
        <dbReference type="EMBL" id="KAK7854105.1"/>
    </source>
</evidence>
<gene>
    <name evidence="1" type="primary">DGD1_3</name>
    <name evidence="1" type="ORF">CFP56_033395</name>
</gene>
<accession>A0AAW0LR86</accession>
<dbReference type="Proteomes" id="UP000237347">
    <property type="component" value="Unassembled WGS sequence"/>
</dbReference>
<dbReference type="AlphaFoldDB" id="A0AAW0LR86"/>
<reference evidence="1 2" key="1">
    <citation type="journal article" date="2018" name="Sci. Data">
        <title>The draft genome sequence of cork oak.</title>
        <authorList>
            <person name="Ramos A.M."/>
            <person name="Usie A."/>
            <person name="Barbosa P."/>
            <person name="Barros P.M."/>
            <person name="Capote T."/>
            <person name="Chaves I."/>
            <person name="Simoes F."/>
            <person name="Abreu I."/>
            <person name="Carrasquinho I."/>
            <person name="Faro C."/>
            <person name="Guimaraes J.B."/>
            <person name="Mendonca D."/>
            <person name="Nobrega F."/>
            <person name="Rodrigues L."/>
            <person name="Saibo N.J.M."/>
            <person name="Varela M.C."/>
            <person name="Egas C."/>
            <person name="Matos J."/>
            <person name="Miguel C.M."/>
            <person name="Oliveira M.M."/>
            <person name="Ricardo C.P."/>
            <person name="Goncalves S."/>
        </authorList>
    </citation>
    <scope>NUCLEOTIDE SEQUENCE [LARGE SCALE GENOMIC DNA]</scope>
    <source>
        <strain evidence="2">cv. HL8</strain>
    </source>
</reference>
<name>A0AAW0LR86_QUESU</name>
<protein>
    <submittedName>
        <fullName evidence="1">Digalactosyldiacylglycerol synthase 1</fullName>
    </submittedName>
</protein>
<dbReference type="EMBL" id="PKMF04000058">
    <property type="protein sequence ID" value="KAK7854105.1"/>
    <property type="molecule type" value="Genomic_DNA"/>
</dbReference>
<proteinExistence type="predicted"/>
<evidence type="ECO:0000313" key="2">
    <source>
        <dbReference type="Proteomes" id="UP000237347"/>
    </source>
</evidence>